<keyword evidence="2" id="KW-1185">Reference proteome</keyword>
<sequence length="420" mass="47890">MKLRRSKNKGWYEIKSECPICGHRGWCRINEEKTIVNCMRVPSDDYFDSHIGRQYRHYLSDVYPDTAFDDIEETSDIDKKPNDYLDAVYRTLLEEVSLSDFHHKELAERKFTNEQIRLREYRSLPTNDRHKTTKRVLNRLTDHDALLGVPGFYEKEGQFGSFWTMAGHSGMMIPSRSIYNEIIGFQIRVDQPPLEMNFKGDLGHIEGRIIKEHEKDESGFRKATCEIIKNGRRLVGELTEKIQQGIYDSATGKLVGSVTLTQGQKYYWWSSSNKNNGSSIGTPLPYHFSLPSSLMDKWNYNDTPDRLIDCSEVWVTEGGLKSDRAADVLLRPFFGTPGLNSFSLILEPLKALECKHVVIAPDADVTITPQVERALGQCAEFFAVNTDMKLSLAMWDLSLGKGIDNLVNNGYIPQVTTLVG</sequence>
<dbReference type="RefSeq" id="WP_229522926.1">
    <property type="nucleotide sequence ID" value="NZ_JAFFQR010000010.1"/>
</dbReference>
<reference evidence="2" key="1">
    <citation type="journal article" date="2019" name="Int. J. Syst. Evol. Microbiol.">
        <title>The Global Catalogue of Microorganisms (GCM) 10K type strain sequencing project: providing services to taxonomists for standard genome sequencing and annotation.</title>
        <authorList>
            <consortium name="The Broad Institute Genomics Platform"/>
            <consortium name="The Broad Institute Genome Sequencing Center for Infectious Disease"/>
            <person name="Wu L."/>
            <person name="Ma J."/>
        </authorList>
    </citation>
    <scope>NUCLEOTIDE SEQUENCE [LARGE SCALE GENOMIC DNA]</scope>
    <source>
        <strain evidence="2">CCM 9147</strain>
    </source>
</reference>
<comment type="caution">
    <text evidence="1">The sequence shown here is derived from an EMBL/GenBank/DDBJ whole genome shotgun (WGS) entry which is preliminary data.</text>
</comment>
<protein>
    <recommendedName>
        <fullName evidence="3">DUF3854 domain-containing protein</fullName>
    </recommendedName>
</protein>
<evidence type="ECO:0000313" key="2">
    <source>
        <dbReference type="Proteomes" id="UP001597340"/>
    </source>
</evidence>
<gene>
    <name evidence="1" type="ORF">ACFQ5D_23475</name>
</gene>
<organism evidence="1 2">
    <name type="scientific">Paenibacillus farraposensis</name>
    <dbReference type="NCBI Taxonomy" id="2807095"/>
    <lineage>
        <taxon>Bacteria</taxon>
        <taxon>Bacillati</taxon>
        <taxon>Bacillota</taxon>
        <taxon>Bacilli</taxon>
        <taxon>Bacillales</taxon>
        <taxon>Paenibacillaceae</taxon>
        <taxon>Paenibacillus</taxon>
    </lineage>
</organism>
<evidence type="ECO:0008006" key="3">
    <source>
        <dbReference type="Google" id="ProtNLM"/>
    </source>
</evidence>
<evidence type="ECO:0000313" key="1">
    <source>
        <dbReference type="EMBL" id="MFD1464216.1"/>
    </source>
</evidence>
<name>A0ABW4DME4_9BACL</name>
<dbReference type="EMBL" id="JBHTNZ010000089">
    <property type="protein sequence ID" value="MFD1464216.1"/>
    <property type="molecule type" value="Genomic_DNA"/>
</dbReference>
<accession>A0ABW4DME4</accession>
<dbReference type="Proteomes" id="UP001597340">
    <property type="component" value="Unassembled WGS sequence"/>
</dbReference>
<proteinExistence type="predicted"/>